<keyword evidence="2" id="KW-1185">Reference proteome</keyword>
<dbReference type="Proteomes" id="UP000439903">
    <property type="component" value="Unassembled WGS sequence"/>
</dbReference>
<protein>
    <submittedName>
        <fullName evidence="1">Uncharacterized protein</fullName>
    </submittedName>
</protein>
<proteinExistence type="predicted"/>
<reference evidence="1 2" key="1">
    <citation type="journal article" date="2019" name="Environ. Microbiol.">
        <title>At the nexus of three kingdoms: the genome of the mycorrhizal fungus Gigaspora margarita provides insights into plant, endobacterial and fungal interactions.</title>
        <authorList>
            <person name="Venice F."/>
            <person name="Ghignone S."/>
            <person name="Salvioli di Fossalunga A."/>
            <person name="Amselem J."/>
            <person name="Novero M."/>
            <person name="Xianan X."/>
            <person name="Sedzielewska Toro K."/>
            <person name="Morin E."/>
            <person name="Lipzen A."/>
            <person name="Grigoriev I.V."/>
            <person name="Henrissat B."/>
            <person name="Martin F.M."/>
            <person name="Bonfante P."/>
        </authorList>
    </citation>
    <scope>NUCLEOTIDE SEQUENCE [LARGE SCALE GENOMIC DNA]</scope>
    <source>
        <strain evidence="1 2">BEG34</strain>
    </source>
</reference>
<evidence type="ECO:0000313" key="1">
    <source>
        <dbReference type="EMBL" id="KAF0538751.1"/>
    </source>
</evidence>
<evidence type="ECO:0000313" key="2">
    <source>
        <dbReference type="Proteomes" id="UP000439903"/>
    </source>
</evidence>
<organism evidence="1 2">
    <name type="scientific">Gigaspora margarita</name>
    <dbReference type="NCBI Taxonomy" id="4874"/>
    <lineage>
        <taxon>Eukaryota</taxon>
        <taxon>Fungi</taxon>
        <taxon>Fungi incertae sedis</taxon>
        <taxon>Mucoromycota</taxon>
        <taxon>Glomeromycotina</taxon>
        <taxon>Glomeromycetes</taxon>
        <taxon>Diversisporales</taxon>
        <taxon>Gigasporaceae</taxon>
        <taxon>Gigaspora</taxon>
    </lineage>
</organism>
<gene>
    <name evidence="1" type="ORF">F8M41_007519</name>
</gene>
<dbReference type="EMBL" id="WTPW01000177">
    <property type="protein sequence ID" value="KAF0538751.1"/>
    <property type="molecule type" value="Genomic_DNA"/>
</dbReference>
<name>A0A8H4AW56_GIGMA</name>
<accession>A0A8H4AW56</accession>
<sequence length="119" mass="14194">MLQSKNKIFEVAIYEQTQEIVELEGLMTELCFKNSDLTDKLEEERKLNELNKEIIEVHNNEYIVYSRNMEEKDNEISRLILSKNEIVNENAWLKTENTRLKECIDNIQNVEVNDDKQDQ</sequence>
<dbReference type="AlphaFoldDB" id="A0A8H4AW56"/>
<comment type="caution">
    <text evidence="1">The sequence shown here is derived from an EMBL/GenBank/DDBJ whole genome shotgun (WGS) entry which is preliminary data.</text>
</comment>